<evidence type="ECO:0000313" key="2">
    <source>
        <dbReference type="Proteomes" id="UP000759529"/>
    </source>
</evidence>
<gene>
    <name evidence="1" type="ORF">H9X54_001070</name>
</gene>
<protein>
    <recommendedName>
        <fullName evidence="3">Gliding motility-associated C-terminal domain-containing protein</fullName>
    </recommendedName>
</protein>
<dbReference type="EMBL" id="JACSOD020000290">
    <property type="protein sequence ID" value="MBM6497903.1"/>
    <property type="molecule type" value="Genomic_DNA"/>
</dbReference>
<evidence type="ECO:0008006" key="3">
    <source>
        <dbReference type="Google" id="ProtNLM"/>
    </source>
</evidence>
<dbReference type="Proteomes" id="UP000759529">
    <property type="component" value="Unassembled WGS sequence"/>
</dbReference>
<evidence type="ECO:0000313" key="1">
    <source>
        <dbReference type="EMBL" id="MBM6497903.1"/>
    </source>
</evidence>
<name>A0ABS2CSG5_9FLAO</name>
<sequence length="229" mass="24950">ILGSINAATHTVTFYTDLPQAQLGTGNITNVTAYINGTIDEETLYVRVETNATGCYDIVTLDLIVDPLPNSTQPSYAQYSLCDYDQSKIGYEIFNLSSKEADILLGQTGMSVTFYPSLTDAQNDTNAITNLNYENAIIYVQTLGIRITNDATGCYVVSTMDIRVEPLPEPIPPTTPYTICDDNQDGFANFILSTLEADILGGEVYTITFHETLTNAQQGTNALSTTAYT</sequence>
<comment type="caution">
    <text evidence="1">The sequence shown here is derived from an EMBL/GenBank/DDBJ whole genome shotgun (WGS) entry which is preliminary data.</text>
</comment>
<reference evidence="1 2" key="1">
    <citation type="submission" date="2021-02" db="EMBL/GenBank/DDBJ databases">
        <authorList>
            <person name="Jung H.S."/>
            <person name="Chun B.H."/>
            <person name="Jeon C.O."/>
        </authorList>
    </citation>
    <scope>NUCLEOTIDE SEQUENCE [LARGE SCALE GENOMIC DNA]</scope>
    <source>
        <strain evidence="1 2">LMG 25203</strain>
    </source>
</reference>
<proteinExistence type="predicted"/>
<feature type="non-terminal residue" evidence="1">
    <location>
        <position position="1"/>
    </location>
</feature>
<accession>A0ABS2CSG5</accession>
<keyword evidence="2" id="KW-1185">Reference proteome</keyword>
<feature type="non-terminal residue" evidence="1">
    <location>
        <position position="229"/>
    </location>
</feature>
<organism evidence="1 2">
    <name type="scientific">Flavobacterium macrobrachii</name>
    <dbReference type="NCBI Taxonomy" id="591204"/>
    <lineage>
        <taxon>Bacteria</taxon>
        <taxon>Pseudomonadati</taxon>
        <taxon>Bacteroidota</taxon>
        <taxon>Flavobacteriia</taxon>
        <taxon>Flavobacteriales</taxon>
        <taxon>Flavobacteriaceae</taxon>
        <taxon>Flavobacterium</taxon>
    </lineage>
</organism>